<accession>A0A7C9IST0</accession>
<keyword evidence="2" id="KW-1185">Reference proteome</keyword>
<evidence type="ECO:0000313" key="2">
    <source>
        <dbReference type="Proteomes" id="UP000480350"/>
    </source>
</evidence>
<evidence type="ECO:0008006" key="3">
    <source>
        <dbReference type="Google" id="ProtNLM"/>
    </source>
</evidence>
<sequence length="211" mass="25210">MNRWLKKYTKLEHLEPTLRALQLHLGDPKEWDDKNDSECIRIYSERFPEHEIRGTCLTEAADRFHFWHVFGEREKGVCLWYERDSLIDDIKQDGSLLADKVRYWLPAELSQLELRLIPFAKRKQYRDECEFRVLRMHTNPGMSADKFSFSANSLKRIYLNPWLSPKEVKREKDRISGLLKDHLKHVRVMQNRSLKQKAWIDAVSARVGTNR</sequence>
<gene>
    <name evidence="1" type="ORF">GQ651_13725</name>
</gene>
<comment type="caution">
    <text evidence="1">The sequence shown here is derived from an EMBL/GenBank/DDBJ whole genome shotgun (WGS) entry which is preliminary data.</text>
</comment>
<dbReference type="EMBL" id="WUPT01000002">
    <property type="protein sequence ID" value="MXQ08906.1"/>
    <property type="molecule type" value="Genomic_DNA"/>
</dbReference>
<name>A0A7C9IST0_9RHOB</name>
<protein>
    <recommendedName>
        <fullName evidence="3">DUF2971 domain-containing protein</fullName>
    </recommendedName>
</protein>
<evidence type="ECO:0000313" key="1">
    <source>
        <dbReference type="EMBL" id="MXQ08906.1"/>
    </source>
</evidence>
<dbReference type="AlphaFoldDB" id="A0A7C9IST0"/>
<proteinExistence type="predicted"/>
<reference evidence="1 2" key="2">
    <citation type="submission" date="2020-03" db="EMBL/GenBank/DDBJ databases">
        <title>Kangsaoukella pontilimi gen. nov., sp. nov., a new member of the family Rhodobacteraceae isolated from a tidal mudflat.</title>
        <authorList>
            <person name="Kim I.S."/>
        </authorList>
    </citation>
    <scope>NUCLEOTIDE SEQUENCE [LARGE SCALE GENOMIC DNA]</scope>
    <source>
        <strain evidence="1 2">GH1-50</strain>
    </source>
</reference>
<dbReference type="Proteomes" id="UP000480350">
    <property type="component" value="Unassembled WGS sequence"/>
</dbReference>
<organism evidence="1 2">
    <name type="scientific">Kangsaoukella pontilimi</name>
    <dbReference type="NCBI Taxonomy" id="2691042"/>
    <lineage>
        <taxon>Bacteria</taxon>
        <taxon>Pseudomonadati</taxon>
        <taxon>Pseudomonadota</taxon>
        <taxon>Alphaproteobacteria</taxon>
        <taxon>Rhodobacterales</taxon>
        <taxon>Paracoccaceae</taxon>
        <taxon>Kangsaoukella</taxon>
    </lineage>
</organism>
<reference evidence="1 2" key="1">
    <citation type="submission" date="2019-12" db="EMBL/GenBank/DDBJ databases">
        <authorList>
            <person name="Lee S.D."/>
        </authorList>
    </citation>
    <scope>NUCLEOTIDE SEQUENCE [LARGE SCALE GENOMIC DNA]</scope>
    <source>
        <strain evidence="1 2">GH1-50</strain>
    </source>
</reference>